<evidence type="ECO:0000313" key="2">
    <source>
        <dbReference type="EMBL" id="MDY3560098.1"/>
    </source>
</evidence>
<protein>
    <recommendedName>
        <fullName evidence="4">Hsp70 family protein</fullName>
    </recommendedName>
</protein>
<proteinExistence type="inferred from homology"/>
<evidence type="ECO:0000313" key="3">
    <source>
        <dbReference type="Proteomes" id="UP001272242"/>
    </source>
</evidence>
<dbReference type="EMBL" id="JAXBLV010000174">
    <property type="protein sequence ID" value="MDY3560098.1"/>
    <property type="molecule type" value="Genomic_DNA"/>
</dbReference>
<gene>
    <name evidence="2" type="ORF">R5W23_001323</name>
</gene>
<dbReference type="PROSITE" id="PS01036">
    <property type="entry name" value="HSP70_3"/>
    <property type="match status" value="1"/>
</dbReference>
<dbReference type="SUPFAM" id="SSF53067">
    <property type="entry name" value="Actin-like ATPase domain"/>
    <property type="match status" value="1"/>
</dbReference>
<name>A0ABU5F1U7_9BACT</name>
<dbReference type="RefSeq" id="WP_320686743.1">
    <property type="nucleotide sequence ID" value="NZ_JAXBLV010000174.1"/>
</dbReference>
<dbReference type="InterPro" id="IPR043129">
    <property type="entry name" value="ATPase_NBD"/>
</dbReference>
<dbReference type="InterPro" id="IPR018181">
    <property type="entry name" value="Heat_shock_70_CS"/>
</dbReference>
<comment type="caution">
    <text evidence="2">The sequence shown here is derived from an EMBL/GenBank/DDBJ whole genome shotgun (WGS) entry which is preliminary data.</text>
</comment>
<organism evidence="2 3">
    <name type="scientific">Gemmata algarum</name>
    <dbReference type="NCBI Taxonomy" id="2975278"/>
    <lineage>
        <taxon>Bacteria</taxon>
        <taxon>Pseudomonadati</taxon>
        <taxon>Planctomycetota</taxon>
        <taxon>Planctomycetia</taxon>
        <taxon>Gemmatales</taxon>
        <taxon>Gemmataceae</taxon>
        <taxon>Gemmata</taxon>
    </lineage>
</organism>
<keyword evidence="3" id="KW-1185">Reference proteome</keyword>
<reference evidence="3" key="1">
    <citation type="journal article" date="2023" name="Mar. Drugs">
        <title>Gemmata algarum, a Novel Planctomycete Isolated from an Algal Mat, Displays Antimicrobial Activity.</title>
        <authorList>
            <person name="Kumar G."/>
            <person name="Kallscheuer N."/>
            <person name="Kashif M."/>
            <person name="Ahamad S."/>
            <person name="Jagadeeshwari U."/>
            <person name="Pannikurungottu S."/>
            <person name="Haufschild T."/>
            <person name="Kabuu M."/>
            <person name="Sasikala C."/>
            <person name="Jogler C."/>
            <person name="Ramana C."/>
        </authorList>
    </citation>
    <scope>NUCLEOTIDE SEQUENCE [LARGE SCALE GENOMIC DNA]</scope>
    <source>
        <strain evidence="3">JC673</strain>
    </source>
</reference>
<evidence type="ECO:0008006" key="4">
    <source>
        <dbReference type="Google" id="ProtNLM"/>
    </source>
</evidence>
<evidence type="ECO:0000256" key="1">
    <source>
        <dbReference type="ARBA" id="ARBA00007381"/>
    </source>
</evidence>
<dbReference type="Proteomes" id="UP001272242">
    <property type="component" value="Unassembled WGS sequence"/>
</dbReference>
<sequence>MAERVFCVDFGTFYTKVALRSAPQEAGALVPCSDEGLDFWAPTVVSADWTRGEARLEFGHRAADAKPGGKVVVYSNFKRELFAPPPAQGPDLHPIDALLRSEEFEALAAKHGVLPAWVAGLRSLTTSARTLFGTPDASPGGAAARRQEEAKRLTYHYFKWLRECVLKACERLPHTALNYKDIPLRITVPLFGPIETLAQHPGCVRLRDALASAGWPLADPLFVSEPEANAVGILTKAVNALTVRTKKINFREMFNRGPLITVLAGDAHHPTYRALVIDVGTFTSDFAALGIDTCGKEIDTSNGAGFGVTQQSIAFGISDLDATVRAALPDDKRAALNGMARKDFAAFQVSTYSAETGYRIGPGKVIGGSADRPVVESCLAAFCTRLTDETAAFLQQLGPASMQELILTGGGSNIPAVREALIKAAAAVPGAPFVKTHAPGLKKVKAGPPVDPLDDKFARGATALGGASLYFEREYF</sequence>
<comment type="similarity">
    <text evidence="1">Belongs to the heat shock protein 70 family.</text>
</comment>
<accession>A0ABU5F1U7</accession>